<dbReference type="Proteomes" id="UP000007878">
    <property type="component" value="Chromosome"/>
</dbReference>
<dbReference type="EMBL" id="CP003304">
    <property type="protein sequence ID" value="AFB21049.1"/>
    <property type="molecule type" value="Genomic_DNA"/>
</dbReference>
<gene>
    <name evidence="1" type="ORF">RCA_02380</name>
</gene>
<evidence type="ECO:0000313" key="2">
    <source>
        <dbReference type="Proteomes" id="UP000007878"/>
    </source>
</evidence>
<dbReference type="RefSeq" id="WP_014363875.1">
    <property type="nucleotide sequence ID" value="NC_016929.1"/>
</dbReference>
<sequence length="51" mass="6058">MFHTAILLCIFSGFDVEETLKLTNEKFSKRMKAIKMLTEKHHLYQICKVNQ</sequence>
<reference evidence="2" key="1">
    <citation type="submission" date="2012-02" db="EMBL/GenBank/DDBJ databases">
        <title>Complete genome sequence of Rickettsia parkeri strain Portsmouth.</title>
        <authorList>
            <person name="Johnson S.L."/>
            <person name="Munk A.C."/>
            <person name="Han S."/>
            <person name="Bruce D.C."/>
            <person name="Dasch G.A."/>
        </authorList>
    </citation>
    <scope>NUCLEOTIDE SEQUENCE [LARGE SCALE GENOMIC DNA]</scope>
    <source>
        <strain evidence="2">CA410</strain>
    </source>
</reference>
<protein>
    <submittedName>
        <fullName evidence="1">Nucleotide pyrophosphohydrolase</fullName>
    </submittedName>
</protein>
<proteinExistence type="predicted"/>
<accession>A0ABM5MRE1</accession>
<name>A0ABM5MRE1_RICCA</name>
<keyword evidence="2" id="KW-1185">Reference proteome</keyword>
<organism evidence="1 2">
    <name type="scientific">Rickettsia canadensis str. CA410</name>
    <dbReference type="NCBI Taxonomy" id="1105107"/>
    <lineage>
        <taxon>Bacteria</taxon>
        <taxon>Pseudomonadati</taxon>
        <taxon>Pseudomonadota</taxon>
        <taxon>Alphaproteobacteria</taxon>
        <taxon>Rickettsiales</taxon>
        <taxon>Rickettsiaceae</taxon>
        <taxon>Rickettsieae</taxon>
        <taxon>Rickettsia</taxon>
        <taxon>belli group</taxon>
    </lineage>
</organism>
<evidence type="ECO:0000313" key="1">
    <source>
        <dbReference type="EMBL" id="AFB21049.1"/>
    </source>
</evidence>